<dbReference type="EMBL" id="MCBR01014857">
    <property type="protein sequence ID" value="RKF62311.1"/>
    <property type="molecule type" value="Genomic_DNA"/>
</dbReference>
<dbReference type="OrthoDB" id="4987761at2759"/>
<evidence type="ECO:0000256" key="1">
    <source>
        <dbReference type="SAM" id="Phobius"/>
    </source>
</evidence>
<name>A0A420HXZ0_9PEZI</name>
<protein>
    <submittedName>
        <fullName evidence="2">Uncharacterized protein</fullName>
    </submittedName>
</protein>
<accession>A0A420HXZ0</accession>
<keyword evidence="1" id="KW-1133">Transmembrane helix</keyword>
<keyword evidence="1" id="KW-0812">Transmembrane</keyword>
<evidence type="ECO:0000313" key="2">
    <source>
        <dbReference type="EMBL" id="RKF62311.1"/>
    </source>
</evidence>
<organism evidence="2 3">
    <name type="scientific">Golovinomyces cichoracearum</name>
    <dbReference type="NCBI Taxonomy" id="62708"/>
    <lineage>
        <taxon>Eukaryota</taxon>
        <taxon>Fungi</taxon>
        <taxon>Dikarya</taxon>
        <taxon>Ascomycota</taxon>
        <taxon>Pezizomycotina</taxon>
        <taxon>Leotiomycetes</taxon>
        <taxon>Erysiphales</taxon>
        <taxon>Erysiphaceae</taxon>
        <taxon>Golovinomyces</taxon>
    </lineage>
</organism>
<comment type="caution">
    <text evidence="2">The sequence shown here is derived from an EMBL/GenBank/DDBJ whole genome shotgun (WGS) entry which is preliminary data.</text>
</comment>
<feature type="transmembrane region" description="Helical" evidence="1">
    <location>
        <begin position="27"/>
        <end position="50"/>
    </location>
</feature>
<gene>
    <name evidence="2" type="ORF">GcC1_148024</name>
</gene>
<evidence type="ECO:0000313" key="3">
    <source>
        <dbReference type="Proteomes" id="UP000285405"/>
    </source>
</evidence>
<reference evidence="2 3" key="1">
    <citation type="journal article" date="2018" name="BMC Genomics">
        <title>Comparative genome analyses reveal sequence features reflecting distinct modes of host-adaptation between dicot and monocot powdery mildew.</title>
        <authorList>
            <person name="Wu Y."/>
            <person name="Ma X."/>
            <person name="Pan Z."/>
            <person name="Kale S.D."/>
            <person name="Song Y."/>
            <person name="King H."/>
            <person name="Zhang Q."/>
            <person name="Presley C."/>
            <person name="Deng X."/>
            <person name="Wei C.I."/>
            <person name="Xiao S."/>
        </authorList>
    </citation>
    <scope>NUCLEOTIDE SEQUENCE [LARGE SCALE GENOMIC DNA]</scope>
    <source>
        <strain evidence="2">UCSC1</strain>
    </source>
</reference>
<keyword evidence="1" id="KW-0472">Membrane</keyword>
<feature type="transmembrane region" description="Helical" evidence="1">
    <location>
        <begin position="62"/>
        <end position="86"/>
    </location>
</feature>
<dbReference type="Proteomes" id="UP000285405">
    <property type="component" value="Unassembled WGS sequence"/>
</dbReference>
<sequence>MGANLSSNIVVDTSADVISPGDLRSDITLLFLTAGALYAIGMILGTTQLIDHWRGPNGERQIDFSVVLMAILLSSAWPVILFYVWFLVP</sequence>
<dbReference type="AlphaFoldDB" id="A0A420HXZ0"/>
<proteinExistence type="predicted"/>